<sequence length="198" mass="22584">MFSQCLMPSLYSNRRAIVLGYVLKLLQYFFRLCEGLYVKENSKDCSGDVNPKHPLKSNRLQIQSLNLIVSNLHSTTGDSTSRRLHRHGESRLATTFCSSSSSVFSESLFRCSWICNLLTCKIRRWRRNFGVTRVTVILRMKSVILNRMMLMRGKKMLSVPLVLTNILTIAIVIAKMETCISVSLSLRKTSGLRSCLQL</sequence>
<name>A0ACB9FKY5_ARCLA</name>
<gene>
    <name evidence="1" type="ORF">L6452_02443</name>
</gene>
<accession>A0ACB9FKY5</accession>
<dbReference type="EMBL" id="CM042047">
    <property type="protein sequence ID" value="KAI3771282.1"/>
    <property type="molecule type" value="Genomic_DNA"/>
</dbReference>
<reference evidence="2" key="1">
    <citation type="journal article" date="2022" name="Mol. Ecol. Resour.">
        <title>The genomes of chicory, endive, great burdock and yacon provide insights into Asteraceae palaeo-polyploidization history and plant inulin production.</title>
        <authorList>
            <person name="Fan W."/>
            <person name="Wang S."/>
            <person name="Wang H."/>
            <person name="Wang A."/>
            <person name="Jiang F."/>
            <person name="Liu H."/>
            <person name="Zhao H."/>
            <person name="Xu D."/>
            <person name="Zhang Y."/>
        </authorList>
    </citation>
    <scope>NUCLEOTIDE SEQUENCE [LARGE SCALE GENOMIC DNA]</scope>
    <source>
        <strain evidence="2">cv. Niubang</strain>
    </source>
</reference>
<keyword evidence="2" id="KW-1185">Reference proteome</keyword>
<comment type="caution">
    <text evidence="1">The sequence shown here is derived from an EMBL/GenBank/DDBJ whole genome shotgun (WGS) entry which is preliminary data.</text>
</comment>
<evidence type="ECO:0000313" key="1">
    <source>
        <dbReference type="EMBL" id="KAI3771282.1"/>
    </source>
</evidence>
<evidence type="ECO:0000313" key="2">
    <source>
        <dbReference type="Proteomes" id="UP001055879"/>
    </source>
</evidence>
<dbReference type="Proteomes" id="UP001055879">
    <property type="component" value="Linkage Group LG01"/>
</dbReference>
<proteinExistence type="predicted"/>
<organism evidence="1 2">
    <name type="scientific">Arctium lappa</name>
    <name type="common">Greater burdock</name>
    <name type="synonym">Lappa major</name>
    <dbReference type="NCBI Taxonomy" id="4217"/>
    <lineage>
        <taxon>Eukaryota</taxon>
        <taxon>Viridiplantae</taxon>
        <taxon>Streptophyta</taxon>
        <taxon>Embryophyta</taxon>
        <taxon>Tracheophyta</taxon>
        <taxon>Spermatophyta</taxon>
        <taxon>Magnoliopsida</taxon>
        <taxon>eudicotyledons</taxon>
        <taxon>Gunneridae</taxon>
        <taxon>Pentapetalae</taxon>
        <taxon>asterids</taxon>
        <taxon>campanulids</taxon>
        <taxon>Asterales</taxon>
        <taxon>Asteraceae</taxon>
        <taxon>Carduoideae</taxon>
        <taxon>Cardueae</taxon>
        <taxon>Arctiinae</taxon>
        <taxon>Arctium</taxon>
    </lineage>
</organism>
<protein>
    <submittedName>
        <fullName evidence="1">Uncharacterized protein</fullName>
    </submittedName>
</protein>
<reference evidence="1 2" key="2">
    <citation type="journal article" date="2022" name="Mol. Ecol. Resour.">
        <title>The genomes of chicory, endive, great burdock and yacon provide insights into Asteraceae paleo-polyploidization history and plant inulin production.</title>
        <authorList>
            <person name="Fan W."/>
            <person name="Wang S."/>
            <person name="Wang H."/>
            <person name="Wang A."/>
            <person name="Jiang F."/>
            <person name="Liu H."/>
            <person name="Zhao H."/>
            <person name="Xu D."/>
            <person name="Zhang Y."/>
        </authorList>
    </citation>
    <scope>NUCLEOTIDE SEQUENCE [LARGE SCALE GENOMIC DNA]</scope>
    <source>
        <strain evidence="2">cv. Niubang</strain>
    </source>
</reference>